<comment type="caution">
    <text evidence="1">The sequence shown here is derived from an EMBL/GenBank/DDBJ whole genome shotgun (WGS) entry which is preliminary data.</text>
</comment>
<dbReference type="AlphaFoldDB" id="A0A199XMZ5"/>
<dbReference type="OrthoDB" id="624377at2"/>
<evidence type="ECO:0000313" key="2">
    <source>
        <dbReference type="Proteomes" id="UP000093807"/>
    </source>
</evidence>
<organism evidence="1 2">
    <name type="scientific">Flavobacterium succinicans</name>
    <dbReference type="NCBI Taxonomy" id="29536"/>
    <lineage>
        <taxon>Bacteria</taxon>
        <taxon>Pseudomonadati</taxon>
        <taxon>Bacteroidota</taxon>
        <taxon>Flavobacteriia</taxon>
        <taxon>Flavobacteriales</taxon>
        <taxon>Flavobacteriaceae</taxon>
        <taxon>Flavobacterium</taxon>
    </lineage>
</organism>
<name>A0A199XMZ5_9FLAO</name>
<dbReference type="RefSeq" id="WP_064716132.1">
    <property type="nucleotide sequence ID" value="NZ_JMTM01000065.1"/>
</dbReference>
<sequence>MKFNKVVYLAYFPLTQRTYTNFYFEELLQNKIQVEYLDITHLFYPDKIKMDSLDYEVTVKITSYKHLKDYLKEQNKSTTLYISIMTFEWRVFRLFRILTKYNINLGVFGAGVFPNSSIDNKSRVIRFLKAISFERVKSLFANKLILFCKKRGFIKTYDYIFMAGEYGYWGLGIGSEIDVQKAKIIRVNTVDYDQFILHKKLPPVNDEEYIVFLDQYLPYHPDASYFNIKTVEPEPYFKEVNGYFDRLELATGKKVIIAAHPKAERYKEFNPYNGRPIFFNHSNDLVKEASLVLTHASTAVCFPICYKKKIVLLVSDYLNEVLPQFLMVAKSIENACDATIVKMDNEEEIYITEIINTEKYSDFKYKYLTSKESENQLSKDIFMHFLKSEDKSPQ</sequence>
<proteinExistence type="predicted"/>
<reference evidence="1 2" key="1">
    <citation type="submission" date="2016-06" db="EMBL/GenBank/DDBJ databases">
        <title>Draft genome sequence of Flavobacterium succinicans strain DD5b.</title>
        <authorList>
            <person name="Poehlein A."/>
            <person name="Daniel R."/>
            <person name="Simeonova D.D."/>
        </authorList>
    </citation>
    <scope>NUCLEOTIDE SEQUENCE [LARGE SCALE GENOMIC DNA]</scope>
    <source>
        <strain evidence="1 2">DD5b</strain>
    </source>
</reference>
<dbReference type="Proteomes" id="UP000093807">
    <property type="component" value="Unassembled WGS sequence"/>
</dbReference>
<gene>
    <name evidence="1" type="ORF">FLB_23490</name>
</gene>
<evidence type="ECO:0000313" key="1">
    <source>
        <dbReference type="EMBL" id="OAZ03103.1"/>
    </source>
</evidence>
<dbReference type="PATRIC" id="fig|29536.5.peg.2449"/>
<protein>
    <submittedName>
        <fullName evidence="1">Uncharacterized protein</fullName>
    </submittedName>
</protein>
<dbReference type="EMBL" id="JMTM01000065">
    <property type="protein sequence ID" value="OAZ03103.1"/>
    <property type="molecule type" value="Genomic_DNA"/>
</dbReference>
<accession>A0A199XMZ5</accession>
<keyword evidence="2" id="KW-1185">Reference proteome</keyword>